<reference evidence="1 2" key="1">
    <citation type="submission" date="2019-05" db="EMBL/GenBank/DDBJ databases">
        <title>Colwellia ponticola sp. nov., isolated from seawater.</title>
        <authorList>
            <person name="Yoon J.-H."/>
        </authorList>
    </citation>
    <scope>NUCLEOTIDE SEQUENCE [LARGE SCALE GENOMIC DNA]</scope>
    <source>
        <strain evidence="1 2">OISW-25</strain>
    </source>
</reference>
<dbReference type="Proteomes" id="UP000307702">
    <property type="component" value="Unassembled WGS sequence"/>
</dbReference>
<dbReference type="Gene3D" id="2.40.10.320">
    <property type="entry name" value="Uncharacterised protein PF13642 yp_926445, N-terminal domain"/>
    <property type="match status" value="1"/>
</dbReference>
<comment type="caution">
    <text evidence="1">The sequence shown here is derived from an EMBL/GenBank/DDBJ whole genome shotgun (WGS) entry which is preliminary data.</text>
</comment>
<dbReference type="EMBL" id="SZVP01000011">
    <property type="protein sequence ID" value="TMM43999.1"/>
    <property type="molecule type" value="Genomic_DNA"/>
</dbReference>
<dbReference type="OrthoDB" id="5771593at2"/>
<name>A0A8H2PK43_9GAMM</name>
<organism evidence="1 2">
    <name type="scientific">Colwellia ponticola</name>
    <dbReference type="NCBI Taxonomy" id="2304625"/>
    <lineage>
        <taxon>Bacteria</taxon>
        <taxon>Pseudomonadati</taxon>
        <taxon>Pseudomonadota</taxon>
        <taxon>Gammaproteobacteria</taxon>
        <taxon>Alteromonadales</taxon>
        <taxon>Colwelliaceae</taxon>
        <taxon>Colwellia</taxon>
    </lineage>
</organism>
<evidence type="ECO:0000313" key="2">
    <source>
        <dbReference type="Proteomes" id="UP000307702"/>
    </source>
</evidence>
<sequence>MIFWPCILTLAGDDELIYLASAGDLIAECQALIFTDDDYVIDSRGFCYVITKQLALHKTAREVTVDEVCALIRAHEFQKATLCLTKIHFATIADAIHSIRY</sequence>
<keyword evidence="2" id="KW-1185">Reference proteome</keyword>
<dbReference type="RefSeq" id="WP_138623468.1">
    <property type="nucleotide sequence ID" value="NZ_SZVP01000011.1"/>
</dbReference>
<dbReference type="AlphaFoldDB" id="A0A8H2PK43"/>
<gene>
    <name evidence="1" type="ORF">FCS21_11365</name>
</gene>
<accession>A0A8H2PK43</accession>
<proteinExistence type="predicted"/>
<protein>
    <submittedName>
        <fullName evidence="1">Uncharacterized protein</fullName>
    </submittedName>
</protein>
<dbReference type="Pfam" id="PF13642">
    <property type="entry name" value="DUF4144"/>
    <property type="match status" value="1"/>
</dbReference>
<evidence type="ECO:0000313" key="1">
    <source>
        <dbReference type="EMBL" id="TMM43999.1"/>
    </source>
</evidence>
<dbReference type="InterPro" id="IPR025284">
    <property type="entry name" value="DUF4144"/>
</dbReference>